<feature type="region of interest" description="Disordered" evidence="1">
    <location>
        <begin position="47"/>
        <end position="85"/>
    </location>
</feature>
<feature type="non-terminal residue" evidence="2">
    <location>
        <position position="85"/>
    </location>
</feature>
<protein>
    <submittedName>
        <fullName evidence="2">AgCP1945-like</fullName>
    </submittedName>
</protein>
<dbReference type="AlphaFoldDB" id="Q849B4"/>
<sequence length="85" mass="9594">IQKIKQLHRCFNWLSTTLMVDTCKASKCKVCSRAHNTLLHICKEYMPESDPKASSRNKPDTGSQAKPKPEVSSHNSGYSNSEEKK</sequence>
<name>Q849B4_ASTYP</name>
<proteinExistence type="predicted"/>
<feature type="compositionally biased region" description="Polar residues" evidence="1">
    <location>
        <begin position="72"/>
        <end position="85"/>
    </location>
</feature>
<organism evidence="2">
    <name type="scientific">Aster yellows phytoplasma</name>
    <dbReference type="NCBI Taxonomy" id="35779"/>
    <lineage>
        <taxon>Bacteria</taxon>
        <taxon>Bacillati</taxon>
        <taxon>Mycoplasmatota</taxon>
        <taxon>Mollicutes</taxon>
        <taxon>Acholeplasmatales</taxon>
        <taxon>Acholeplasmataceae</taxon>
        <taxon>Candidatus Phytoplasma</taxon>
        <taxon>16SrI (Aster yellows group)</taxon>
    </lineage>
</organism>
<feature type="compositionally biased region" description="Basic and acidic residues" evidence="1">
    <location>
        <begin position="47"/>
        <end position="59"/>
    </location>
</feature>
<evidence type="ECO:0000256" key="1">
    <source>
        <dbReference type="SAM" id="MobiDB-lite"/>
    </source>
</evidence>
<reference evidence="2" key="1">
    <citation type="journal article" date="2003" name="J. Bacteriol.">
        <title>Identification and characterization of phytoplasmal genes, employing a novel method of isolating phytoplasmal genomic DNA.</title>
        <authorList>
            <person name="Melamed S."/>
            <person name="Tanne E."/>
            <person name="Ben-Haim R."/>
            <person name="Edelbaum O."/>
            <person name="Yogev D."/>
            <person name="Sela I."/>
        </authorList>
    </citation>
    <scope>NUCLEOTIDE SEQUENCE</scope>
</reference>
<evidence type="ECO:0000313" key="2">
    <source>
        <dbReference type="EMBL" id="AAO52673.1"/>
    </source>
</evidence>
<feature type="non-terminal residue" evidence="2">
    <location>
        <position position="1"/>
    </location>
</feature>
<dbReference type="EMBL" id="AY217343">
    <property type="protein sequence ID" value="AAO52673.1"/>
    <property type="molecule type" value="Genomic_DNA"/>
</dbReference>
<accession>Q849B4</accession>